<evidence type="ECO:0000313" key="11">
    <source>
        <dbReference type="Proteomes" id="UP000307440"/>
    </source>
</evidence>
<evidence type="ECO:0000256" key="5">
    <source>
        <dbReference type="ARBA" id="ARBA00022692"/>
    </source>
</evidence>
<dbReference type="GO" id="GO:0000319">
    <property type="term" value="F:sulfite transmembrane transporter activity"/>
    <property type="evidence" value="ECO:0007669"/>
    <property type="project" value="TreeGrafter"/>
</dbReference>
<comment type="similarity">
    <text evidence="2">Belongs to the tellurite-resistance/dicarboxylate transporter (TDT) family.</text>
</comment>
<dbReference type="PANTHER" id="PTHR31686:SF3">
    <property type="entry name" value="ACID TRANSPORT PROTEIN, PUTATIVE (AFU_ORTHOLOGUE AFUA_4G09410)-RELATED"/>
    <property type="match status" value="1"/>
</dbReference>
<dbReference type="Pfam" id="PF03595">
    <property type="entry name" value="SLAC1"/>
    <property type="match status" value="1"/>
</dbReference>
<keyword evidence="3" id="KW-0813">Transport</keyword>
<dbReference type="PANTHER" id="PTHR31686">
    <property type="match status" value="1"/>
</dbReference>
<dbReference type="GO" id="GO:0005886">
    <property type="term" value="C:plasma membrane"/>
    <property type="evidence" value="ECO:0007669"/>
    <property type="project" value="UniProtKB-SubCell"/>
</dbReference>
<feature type="transmembrane region" description="Helical" evidence="9">
    <location>
        <begin position="137"/>
        <end position="162"/>
    </location>
</feature>
<dbReference type="AlphaFoldDB" id="A0A5C3KLD0"/>
<comment type="subcellular location">
    <subcellularLocation>
        <location evidence="1">Cell membrane</location>
        <topology evidence="1">Multi-pass membrane protein</topology>
    </subcellularLocation>
</comment>
<feature type="transmembrane region" description="Helical" evidence="9">
    <location>
        <begin position="104"/>
        <end position="125"/>
    </location>
</feature>
<dbReference type="EMBL" id="ML210282">
    <property type="protein sequence ID" value="TFK20972.1"/>
    <property type="molecule type" value="Genomic_DNA"/>
</dbReference>
<evidence type="ECO:0000256" key="7">
    <source>
        <dbReference type="ARBA" id="ARBA00023136"/>
    </source>
</evidence>
<gene>
    <name evidence="10" type="ORF">FA15DRAFT_100622</name>
</gene>
<protein>
    <submittedName>
        <fullName evidence="10">Sulphite efflux pump protein</fullName>
    </submittedName>
</protein>
<evidence type="ECO:0000256" key="4">
    <source>
        <dbReference type="ARBA" id="ARBA00022475"/>
    </source>
</evidence>
<dbReference type="Proteomes" id="UP000307440">
    <property type="component" value="Unassembled WGS sequence"/>
</dbReference>
<proteinExistence type="inferred from homology"/>
<keyword evidence="5 9" id="KW-0812">Transmembrane</keyword>
<dbReference type="InterPro" id="IPR051629">
    <property type="entry name" value="Sulfite_efflux_TDT"/>
</dbReference>
<dbReference type="Gene3D" id="1.50.10.150">
    <property type="entry name" value="Voltage-dependent anion channel"/>
    <property type="match status" value="1"/>
</dbReference>
<evidence type="ECO:0000256" key="1">
    <source>
        <dbReference type="ARBA" id="ARBA00004651"/>
    </source>
</evidence>
<dbReference type="OrthoDB" id="1099at2759"/>
<keyword evidence="7 9" id="KW-0472">Membrane</keyword>
<feature type="transmembrane region" description="Helical" evidence="9">
    <location>
        <begin position="66"/>
        <end position="92"/>
    </location>
</feature>
<feature type="transmembrane region" description="Helical" evidence="9">
    <location>
        <begin position="168"/>
        <end position="193"/>
    </location>
</feature>
<accession>A0A5C3KLD0</accession>
<keyword evidence="11" id="KW-1185">Reference proteome</keyword>
<feature type="transmembrane region" description="Helical" evidence="9">
    <location>
        <begin position="254"/>
        <end position="282"/>
    </location>
</feature>
<keyword evidence="4" id="KW-1003">Cell membrane</keyword>
<sequence>MGTGAVSNLLHVFPYGGNTFGMKVASLTFFFLNLSLFLIFFGFSIAKYSVYPDRWVALTHNPVTSLYLGCFPMGLTTLVNIAVEVIFGYFGFGGRRFLYAIWSLWWVIVAISIACCWVGVHIMIVQQNHTFSNMTAMWLLPVVTLIVTASSGGVVALALQAFSPRDALITVSFSAVIVTVGLTLAFMIMPIYLARLIIHGLPPGASVLSVFLPLGPTGQSGFAMYLIARNLRTLIPYEHAGASYLLSQPLMAEFFYGICIAAAFMLWSLATMWLLYAILALYSTLPKSPPGFRMSFWGLVFPNAVYANLTISLGEAFDSTGFKVFGATYAVIVICVWISIATRSLVELKRMSDETYFTSMSEKLHRHHTEHNSSSSASENTVPGELASDSL</sequence>
<evidence type="ECO:0000256" key="3">
    <source>
        <dbReference type="ARBA" id="ARBA00022448"/>
    </source>
</evidence>
<feature type="transmembrane region" description="Helical" evidence="9">
    <location>
        <begin position="294"/>
        <end position="314"/>
    </location>
</feature>
<reference evidence="10 11" key="1">
    <citation type="journal article" date="2019" name="Nat. Ecol. Evol.">
        <title>Megaphylogeny resolves global patterns of mushroom evolution.</title>
        <authorList>
            <person name="Varga T."/>
            <person name="Krizsan K."/>
            <person name="Foldi C."/>
            <person name="Dima B."/>
            <person name="Sanchez-Garcia M."/>
            <person name="Sanchez-Ramirez S."/>
            <person name="Szollosi G.J."/>
            <person name="Szarkandi J.G."/>
            <person name="Papp V."/>
            <person name="Albert L."/>
            <person name="Andreopoulos W."/>
            <person name="Angelini C."/>
            <person name="Antonin V."/>
            <person name="Barry K.W."/>
            <person name="Bougher N.L."/>
            <person name="Buchanan P."/>
            <person name="Buyck B."/>
            <person name="Bense V."/>
            <person name="Catcheside P."/>
            <person name="Chovatia M."/>
            <person name="Cooper J."/>
            <person name="Damon W."/>
            <person name="Desjardin D."/>
            <person name="Finy P."/>
            <person name="Geml J."/>
            <person name="Haridas S."/>
            <person name="Hughes K."/>
            <person name="Justo A."/>
            <person name="Karasinski D."/>
            <person name="Kautmanova I."/>
            <person name="Kiss B."/>
            <person name="Kocsube S."/>
            <person name="Kotiranta H."/>
            <person name="LaButti K.M."/>
            <person name="Lechner B.E."/>
            <person name="Liimatainen K."/>
            <person name="Lipzen A."/>
            <person name="Lukacs Z."/>
            <person name="Mihaltcheva S."/>
            <person name="Morgado L.N."/>
            <person name="Niskanen T."/>
            <person name="Noordeloos M.E."/>
            <person name="Ohm R.A."/>
            <person name="Ortiz-Santana B."/>
            <person name="Ovrebo C."/>
            <person name="Racz N."/>
            <person name="Riley R."/>
            <person name="Savchenko A."/>
            <person name="Shiryaev A."/>
            <person name="Soop K."/>
            <person name="Spirin V."/>
            <person name="Szebenyi C."/>
            <person name="Tomsovsky M."/>
            <person name="Tulloss R.E."/>
            <person name="Uehling J."/>
            <person name="Grigoriev I.V."/>
            <person name="Vagvolgyi C."/>
            <person name="Papp T."/>
            <person name="Martin F.M."/>
            <person name="Miettinen O."/>
            <person name="Hibbett D.S."/>
            <person name="Nagy L.G."/>
        </authorList>
    </citation>
    <scope>NUCLEOTIDE SEQUENCE [LARGE SCALE GENOMIC DNA]</scope>
    <source>
        <strain evidence="10 11">CBS 121175</strain>
    </source>
</reference>
<name>A0A5C3KLD0_COPMA</name>
<evidence type="ECO:0000256" key="6">
    <source>
        <dbReference type="ARBA" id="ARBA00022989"/>
    </source>
</evidence>
<feature type="transmembrane region" description="Helical" evidence="9">
    <location>
        <begin position="20"/>
        <end position="45"/>
    </location>
</feature>
<evidence type="ECO:0000313" key="10">
    <source>
        <dbReference type="EMBL" id="TFK20972.1"/>
    </source>
</evidence>
<feature type="region of interest" description="Disordered" evidence="8">
    <location>
        <begin position="368"/>
        <end position="391"/>
    </location>
</feature>
<feature type="compositionally biased region" description="Polar residues" evidence="8">
    <location>
        <begin position="372"/>
        <end position="381"/>
    </location>
</feature>
<evidence type="ECO:0000256" key="9">
    <source>
        <dbReference type="SAM" id="Phobius"/>
    </source>
</evidence>
<feature type="transmembrane region" description="Helical" evidence="9">
    <location>
        <begin position="205"/>
        <end position="228"/>
    </location>
</feature>
<keyword evidence="6 9" id="KW-1133">Transmembrane helix</keyword>
<dbReference type="InterPro" id="IPR038665">
    <property type="entry name" value="Voltage-dep_anion_channel_sf"/>
</dbReference>
<dbReference type="InterPro" id="IPR004695">
    <property type="entry name" value="SLAC1/Mae1/Ssu1/TehA"/>
</dbReference>
<evidence type="ECO:0000256" key="8">
    <source>
        <dbReference type="SAM" id="MobiDB-lite"/>
    </source>
</evidence>
<organism evidence="10 11">
    <name type="scientific">Coprinopsis marcescibilis</name>
    <name type="common">Agaric fungus</name>
    <name type="synonym">Psathyrella marcescibilis</name>
    <dbReference type="NCBI Taxonomy" id="230819"/>
    <lineage>
        <taxon>Eukaryota</taxon>
        <taxon>Fungi</taxon>
        <taxon>Dikarya</taxon>
        <taxon>Basidiomycota</taxon>
        <taxon>Agaricomycotina</taxon>
        <taxon>Agaricomycetes</taxon>
        <taxon>Agaricomycetidae</taxon>
        <taxon>Agaricales</taxon>
        <taxon>Agaricineae</taxon>
        <taxon>Psathyrellaceae</taxon>
        <taxon>Coprinopsis</taxon>
    </lineage>
</organism>
<feature type="transmembrane region" description="Helical" evidence="9">
    <location>
        <begin position="326"/>
        <end position="346"/>
    </location>
</feature>
<dbReference type="CDD" id="cd09318">
    <property type="entry name" value="TDT_SSU1"/>
    <property type="match status" value="1"/>
</dbReference>
<evidence type="ECO:0000256" key="2">
    <source>
        <dbReference type="ARBA" id="ARBA00008566"/>
    </source>
</evidence>